<dbReference type="EMBL" id="CP015208">
    <property type="protein sequence ID" value="AOY55927.1"/>
    <property type="molecule type" value="Genomic_DNA"/>
</dbReference>
<dbReference type="AlphaFoldDB" id="A0A1D9DYQ9"/>
<feature type="transmembrane region" description="Helical" evidence="1">
    <location>
        <begin position="23"/>
        <end position="44"/>
    </location>
</feature>
<keyword evidence="1" id="KW-1133">Transmembrane helix</keyword>
<evidence type="ECO:0000256" key="1">
    <source>
        <dbReference type="SAM" id="Phobius"/>
    </source>
</evidence>
<gene>
    <name evidence="2" type="ORF">A4Z71_02805</name>
</gene>
<dbReference type="KEGG" id="rpla:A4Z71_02805"/>
<dbReference type="RefSeq" id="WP_070954438.1">
    <property type="nucleotide sequence ID" value="NZ_CP015208.1"/>
</dbReference>
<keyword evidence="1" id="KW-0472">Membrane</keyword>
<organism evidence="2 3">
    <name type="scientific">Candidatus Rhodoluna planktonica</name>
    <dbReference type="NCBI Taxonomy" id="535712"/>
    <lineage>
        <taxon>Bacteria</taxon>
        <taxon>Bacillati</taxon>
        <taxon>Actinomycetota</taxon>
        <taxon>Actinomycetes</taxon>
        <taxon>Micrococcales</taxon>
        <taxon>Microbacteriaceae</taxon>
        <taxon>Luna cluster</taxon>
        <taxon>Luna-1 subcluster</taxon>
        <taxon>Rhodoluna</taxon>
    </lineage>
</organism>
<keyword evidence="3" id="KW-1185">Reference proteome</keyword>
<reference evidence="2 3" key="1">
    <citation type="journal article" date="2016" name="Biochim. Biophys. Acta">
        <title>Photochemical characterization of actinorhodopsin and its functional existence in the natural host.</title>
        <authorList>
            <person name="Nakamura S."/>
            <person name="Kikukawa T."/>
            <person name="Tamogami J."/>
            <person name="Kamiya M."/>
            <person name="Aizawa T."/>
            <person name="Hahn M.W."/>
            <person name="Ihara K."/>
            <person name="Kamo N."/>
            <person name="Demura M."/>
        </authorList>
    </citation>
    <scope>NUCLEOTIDE SEQUENCE [LARGE SCALE GENOMIC DNA]</scope>
    <source>
        <strain evidence="2 3">MWH-Dar1</strain>
    </source>
</reference>
<dbReference type="Proteomes" id="UP000243784">
    <property type="component" value="Chromosome"/>
</dbReference>
<protein>
    <submittedName>
        <fullName evidence="2">Uncharacterized protein</fullName>
    </submittedName>
</protein>
<keyword evidence="1" id="KW-0812">Transmembrane</keyword>
<dbReference type="OrthoDB" id="5149460at2"/>
<accession>A0A1D9DYQ9</accession>
<dbReference type="STRING" id="535712.A4Z71_02805"/>
<evidence type="ECO:0000313" key="3">
    <source>
        <dbReference type="Proteomes" id="UP000243784"/>
    </source>
</evidence>
<sequence>MHQLLANAAETGHEVYLELPFPAILFGVIAMSVFLLLGAITWSYRDVANRHDHKTSNNAHH</sequence>
<name>A0A1D9DYQ9_9MICO</name>
<evidence type="ECO:0000313" key="2">
    <source>
        <dbReference type="EMBL" id="AOY55927.1"/>
    </source>
</evidence>
<proteinExistence type="predicted"/>